<dbReference type="AlphaFoldDB" id="A0A1H0FSH9"/>
<evidence type="ECO:0000259" key="3">
    <source>
        <dbReference type="PROSITE" id="PS50977"/>
    </source>
</evidence>
<dbReference type="SUPFAM" id="SSF46689">
    <property type="entry name" value="Homeodomain-like"/>
    <property type="match status" value="1"/>
</dbReference>
<feature type="DNA-binding region" description="H-T-H motif" evidence="2">
    <location>
        <begin position="37"/>
        <end position="56"/>
    </location>
</feature>
<dbReference type="PROSITE" id="PS50977">
    <property type="entry name" value="HTH_TETR_2"/>
    <property type="match status" value="1"/>
</dbReference>
<evidence type="ECO:0000313" key="5">
    <source>
        <dbReference type="Proteomes" id="UP000199182"/>
    </source>
</evidence>
<gene>
    <name evidence="4" type="ORF">SAMN05192585_1433</name>
</gene>
<dbReference type="SUPFAM" id="SSF48498">
    <property type="entry name" value="Tetracyclin repressor-like, C-terminal domain"/>
    <property type="match status" value="1"/>
</dbReference>
<dbReference type="PANTHER" id="PTHR43479">
    <property type="entry name" value="ACREF/ENVCD OPERON REPRESSOR-RELATED"/>
    <property type="match status" value="1"/>
</dbReference>
<dbReference type="InterPro" id="IPR009057">
    <property type="entry name" value="Homeodomain-like_sf"/>
</dbReference>
<evidence type="ECO:0000256" key="2">
    <source>
        <dbReference type="PROSITE-ProRule" id="PRU00335"/>
    </source>
</evidence>
<evidence type="ECO:0000256" key="1">
    <source>
        <dbReference type="ARBA" id="ARBA00023125"/>
    </source>
</evidence>
<reference evidence="4 5" key="1">
    <citation type="submission" date="2016-10" db="EMBL/GenBank/DDBJ databases">
        <authorList>
            <person name="de Groot N.N."/>
        </authorList>
    </citation>
    <scope>NUCLEOTIDE SEQUENCE [LARGE SCALE GENOMIC DNA]</scope>
    <source>
        <strain evidence="4 5">CGMCC 1.5012</strain>
    </source>
</reference>
<sequence>MKTEKHNKKKEQGAETKKRLYESAEQLFIKYNYTDVSVEAITEAAGVTKGTFYVHYDSKDELYISLFADYASRMDAEYKAFFKNLPSDMSASDVLLAVVEKIVDVNICTVGYDRMKTFYTLQLTRVVSTESVNGSDRELYTIIEELLDRGIKRGEFKKSLSSHTLTKQVVMAIRGLTYEWCIRYPDFNFKEEILQYFKLLLDGIRA</sequence>
<dbReference type="STRING" id="258515.SAMN05192585_1433"/>
<dbReference type="EMBL" id="FNID01000043">
    <property type="protein sequence ID" value="SDN97512.1"/>
    <property type="molecule type" value="Genomic_DNA"/>
</dbReference>
<dbReference type="OrthoDB" id="9785164at2"/>
<dbReference type="InterPro" id="IPR001647">
    <property type="entry name" value="HTH_TetR"/>
</dbReference>
<organism evidence="4 5">
    <name type="scientific">Acetanaerobacterium elongatum</name>
    <dbReference type="NCBI Taxonomy" id="258515"/>
    <lineage>
        <taxon>Bacteria</taxon>
        <taxon>Bacillati</taxon>
        <taxon>Bacillota</taxon>
        <taxon>Clostridia</taxon>
        <taxon>Eubacteriales</taxon>
        <taxon>Oscillospiraceae</taxon>
        <taxon>Acetanaerobacterium</taxon>
    </lineage>
</organism>
<evidence type="ECO:0000313" key="4">
    <source>
        <dbReference type="EMBL" id="SDN97512.1"/>
    </source>
</evidence>
<dbReference type="GO" id="GO:0003677">
    <property type="term" value="F:DNA binding"/>
    <property type="evidence" value="ECO:0007669"/>
    <property type="project" value="UniProtKB-UniRule"/>
</dbReference>
<accession>A0A1H0FSH9</accession>
<dbReference type="PRINTS" id="PR00455">
    <property type="entry name" value="HTHTETR"/>
</dbReference>
<proteinExistence type="predicted"/>
<dbReference type="Gene3D" id="1.10.357.10">
    <property type="entry name" value="Tetracycline Repressor, domain 2"/>
    <property type="match status" value="1"/>
</dbReference>
<dbReference type="InterPro" id="IPR050624">
    <property type="entry name" value="HTH-type_Tx_Regulator"/>
</dbReference>
<dbReference type="Proteomes" id="UP000199182">
    <property type="component" value="Unassembled WGS sequence"/>
</dbReference>
<name>A0A1H0FSH9_9FIRM</name>
<protein>
    <submittedName>
        <fullName evidence="4">Transcriptional regulator, TetR family</fullName>
    </submittedName>
</protein>
<dbReference type="PANTHER" id="PTHR43479:SF11">
    <property type="entry name" value="ACREF_ENVCD OPERON REPRESSOR-RELATED"/>
    <property type="match status" value="1"/>
</dbReference>
<dbReference type="InterPro" id="IPR036271">
    <property type="entry name" value="Tet_transcr_reg_TetR-rel_C_sf"/>
</dbReference>
<keyword evidence="1 2" id="KW-0238">DNA-binding</keyword>
<feature type="domain" description="HTH tetR-type" evidence="3">
    <location>
        <begin position="14"/>
        <end position="74"/>
    </location>
</feature>
<dbReference type="RefSeq" id="WP_092642998.1">
    <property type="nucleotide sequence ID" value="NZ_FNID01000043.1"/>
</dbReference>
<dbReference type="Pfam" id="PF00440">
    <property type="entry name" value="TetR_N"/>
    <property type="match status" value="1"/>
</dbReference>
<keyword evidence="5" id="KW-1185">Reference proteome</keyword>